<dbReference type="Proteomes" id="UP001054846">
    <property type="component" value="Chromosome"/>
</dbReference>
<feature type="domain" description="Putative auto-transporter adhesin head GIN" evidence="2">
    <location>
        <begin position="31"/>
        <end position="200"/>
    </location>
</feature>
<evidence type="ECO:0000313" key="3">
    <source>
        <dbReference type="EMBL" id="UFP95133.1"/>
    </source>
</evidence>
<sequence length="216" mass="21670">MKAKLAAAVAVLMVGGAAAVCAETVTREVPAFSRIEVRGSTDIDVRAGANQLVVLLEGAPGVIERIVTEVSGETLVISGPRGSSMNIGGRGPRALIRVPQLQSIAILGSGDARLSGIRSDTFSVSIAGSGDVVVAPAEGLSTVDRLQVDVAGSGDANLAALRARTAAVSVAGSGDVQVYTTEALDASVAGSGDVFYSGNPQRVNRKVAGSGTIVSR</sequence>
<organism evidence="3 4">
    <name type="scientific">Gloeobacter morelensis MG652769</name>
    <dbReference type="NCBI Taxonomy" id="2781736"/>
    <lineage>
        <taxon>Bacteria</taxon>
        <taxon>Bacillati</taxon>
        <taxon>Cyanobacteriota</taxon>
        <taxon>Cyanophyceae</taxon>
        <taxon>Gloeobacterales</taxon>
        <taxon>Gloeobacteraceae</taxon>
        <taxon>Gloeobacter</taxon>
        <taxon>Gloeobacter morelensis</taxon>
    </lineage>
</organism>
<dbReference type="EMBL" id="CP063845">
    <property type="protein sequence ID" value="UFP95133.1"/>
    <property type="molecule type" value="Genomic_DNA"/>
</dbReference>
<gene>
    <name evidence="3" type="ORF">ISF26_02445</name>
</gene>
<dbReference type="PANTHER" id="PTHR39200:SF1">
    <property type="entry name" value="AUTO-TRANSPORTER ADHESIN HEAD GIN DOMAIN-CONTAINING PROTEIN-RELATED"/>
    <property type="match status" value="1"/>
</dbReference>
<dbReference type="PANTHER" id="PTHR39200">
    <property type="entry name" value="HYPOTHETICAL EXPORTED PROTEIN"/>
    <property type="match status" value="1"/>
</dbReference>
<keyword evidence="1" id="KW-0732">Signal</keyword>
<keyword evidence="4" id="KW-1185">Reference proteome</keyword>
<feature type="chain" id="PRO_5045149535" evidence="1">
    <location>
        <begin position="23"/>
        <end position="216"/>
    </location>
</feature>
<evidence type="ECO:0000259" key="2">
    <source>
        <dbReference type="Pfam" id="PF10988"/>
    </source>
</evidence>
<evidence type="ECO:0000256" key="1">
    <source>
        <dbReference type="SAM" id="SignalP"/>
    </source>
</evidence>
<protein>
    <submittedName>
        <fullName evidence="3">DUF2807 domain-containing protein</fullName>
    </submittedName>
</protein>
<dbReference type="InterPro" id="IPR021255">
    <property type="entry name" value="DUF2807"/>
</dbReference>
<reference evidence="3 4" key="1">
    <citation type="journal article" date="2021" name="Genome Biol. Evol.">
        <title>Complete Genome Sequencing of a Novel Gloeobacter Species from a Waterfall Cave in Mexico.</title>
        <authorList>
            <person name="Saw J.H."/>
            <person name="Cardona T."/>
            <person name="Montejano G."/>
        </authorList>
    </citation>
    <scope>NUCLEOTIDE SEQUENCE [LARGE SCALE GENOMIC DNA]</scope>
    <source>
        <strain evidence="3">MG652769</strain>
    </source>
</reference>
<proteinExistence type="predicted"/>
<dbReference type="Gene3D" id="2.160.20.120">
    <property type="match status" value="2"/>
</dbReference>
<name>A0ABY3PNI8_9CYAN</name>
<dbReference type="RefSeq" id="WP_230842314.1">
    <property type="nucleotide sequence ID" value="NZ_CP063845.1"/>
</dbReference>
<accession>A0ABY3PNI8</accession>
<evidence type="ECO:0000313" key="4">
    <source>
        <dbReference type="Proteomes" id="UP001054846"/>
    </source>
</evidence>
<dbReference type="Pfam" id="PF10988">
    <property type="entry name" value="DUF2807"/>
    <property type="match status" value="1"/>
</dbReference>
<feature type="signal peptide" evidence="1">
    <location>
        <begin position="1"/>
        <end position="22"/>
    </location>
</feature>